<feature type="transmembrane region" description="Helical" evidence="6">
    <location>
        <begin position="100"/>
        <end position="119"/>
    </location>
</feature>
<keyword evidence="3 6" id="KW-0812">Transmembrane</keyword>
<comment type="subcellular location">
    <subcellularLocation>
        <location evidence="1">Cell membrane</location>
        <topology evidence="1">Multi-pass membrane protein</topology>
    </subcellularLocation>
</comment>
<feature type="transmembrane region" description="Helical" evidence="6">
    <location>
        <begin position="337"/>
        <end position="359"/>
    </location>
</feature>
<evidence type="ECO:0000256" key="3">
    <source>
        <dbReference type="ARBA" id="ARBA00022692"/>
    </source>
</evidence>
<evidence type="ECO:0000256" key="1">
    <source>
        <dbReference type="ARBA" id="ARBA00004651"/>
    </source>
</evidence>
<protein>
    <submittedName>
        <fullName evidence="7">Flippase-like domain-containing protein</fullName>
    </submittedName>
</protein>
<dbReference type="NCBIfam" id="TIGR00374">
    <property type="entry name" value="flippase-like domain"/>
    <property type="match status" value="1"/>
</dbReference>
<name>A0A7K3WQE0_9FLAO</name>
<evidence type="ECO:0000256" key="2">
    <source>
        <dbReference type="ARBA" id="ARBA00022475"/>
    </source>
</evidence>
<keyword evidence="8" id="KW-1185">Reference proteome</keyword>
<dbReference type="PANTHER" id="PTHR37693">
    <property type="entry name" value="PHOSPHATIDYLGLYCEROL LYSYLTRANSFERASE"/>
    <property type="match status" value="1"/>
</dbReference>
<dbReference type="RefSeq" id="WP_163285271.1">
    <property type="nucleotide sequence ID" value="NZ_JAAGVY010000016.1"/>
</dbReference>
<feature type="transmembrane region" description="Helical" evidence="6">
    <location>
        <begin position="17"/>
        <end position="36"/>
    </location>
</feature>
<evidence type="ECO:0000256" key="5">
    <source>
        <dbReference type="ARBA" id="ARBA00023136"/>
    </source>
</evidence>
<dbReference type="AlphaFoldDB" id="A0A7K3WQE0"/>
<feature type="transmembrane region" description="Helical" evidence="6">
    <location>
        <begin position="140"/>
        <end position="162"/>
    </location>
</feature>
<dbReference type="InterPro" id="IPR022791">
    <property type="entry name" value="L-PG_synthase/AglD"/>
</dbReference>
<dbReference type="GO" id="GO:0005886">
    <property type="term" value="C:plasma membrane"/>
    <property type="evidence" value="ECO:0007669"/>
    <property type="project" value="UniProtKB-SubCell"/>
</dbReference>
<feature type="transmembrane region" description="Helical" evidence="6">
    <location>
        <begin position="221"/>
        <end position="244"/>
    </location>
</feature>
<evidence type="ECO:0000256" key="4">
    <source>
        <dbReference type="ARBA" id="ARBA00022989"/>
    </source>
</evidence>
<sequence>MSTDEKDIVNKLSPRKMILPVALGLAVAAFLLYLNLTDTRFEEVTGSQCGEYGWVDANEDGVVNSGDEEEFVKVENCAGQYRLRTYQDTLGDIDWTWTSTMWILMALLGMVVRDVAYMYRIRVLTDDELSWKQSFRVIMLWEFASALTPSVVGGSGIAMFILNREKINLGKSTAIVLVSALLDELFYITMVAIVLIAIGTSNLFPINLQKTIFGTTYGTQGLFWIGYGFICLLTTAIMIGVFFIPRTLKYLLLQIFRLPILRRWRYNVIQIGDDIITTSKELKGKPVIYWVKAFGATYVSWTARYLVVNFLILAFVSHESKIISGFMEHLLIYARQLVMWVIMLISPTPGSSGVAEFAFSGFFKEFIPLGLVGALALLWRLISYYPYLFIGAIILPRWLRATSKASADVKKKTA</sequence>
<dbReference type="PANTHER" id="PTHR37693:SF1">
    <property type="entry name" value="INTEGRAL MEMBRANE PROTEIN"/>
    <property type="match status" value="1"/>
</dbReference>
<organism evidence="7 8">
    <name type="scientific">Cryomorpha ignava</name>
    <dbReference type="NCBI Taxonomy" id="101383"/>
    <lineage>
        <taxon>Bacteria</taxon>
        <taxon>Pseudomonadati</taxon>
        <taxon>Bacteroidota</taxon>
        <taxon>Flavobacteriia</taxon>
        <taxon>Flavobacteriales</taxon>
        <taxon>Cryomorphaceae</taxon>
        <taxon>Cryomorpha</taxon>
    </lineage>
</organism>
<evidence type="ECO:0000313" key="8">
    <source>
        <dbReference type="Proteomes" id="UP000486602"/>
    </source>
</evidence>
<keyword evidence="2" id="KW-1003">Cell membrane</keyword>
<keyword evidence="4 6" id="KW-1133">Transmembrane helix</keyword>
<feature type="transmembrane region" description="Helical" evidence="6">
    <location>
        <begin position="298"/>
        <end position="316"/>
    </location>
</feature>
<reference evidence="7 8" key="1">
    <citation type="submission" date="2020-02" db="EMBL/GenBank/DDBJ databases">
        <title>Out from the shadows clarifying the taxonomy of the family Cryomorphaceae and related taxa by utilizing the GTDB taxonomic framework.</title>
        <authorList>
            <person name="Bowman J.P."/>
        </authorList>
    </citation>
    <scope>NUCLEOTIDE SEQUENCE [LARGE SCALE GENOMIC DNA]</scope>
    <source>
        <strain evidence="7 8">QSSC 1-22</strain>
    </source>
</reference>
<dbReference type="Pfam" id="PF03706">
    <property type="entry name" value="LPG_synthase_TM"/>
    <property type="match status" value="1"/>
</dbReference>
<feature type="transmembrane region" description="Helical" evidence="6">
    <location>
        <begin position="371"/>
        <end position="395"/>
    </location>
</feature>
<dbReference type="EMBL" id="JAAGVY010000016">
    <property type="protein sequence ID" value="NEN23879.1"/>
    <property type="molecule type" value="Genomic_DNA"/>
</dbReference>
<feature type="transmembrane region" description="Helical" evidence="6">
    <location>
        <begin position="174"/>
        <end position="200"/>
    </location>
</feature>
<evidence type="ECO:0000256" key="6">
    <source>
        <dbReference type="SAM" id="Phobius"/>
    </source>
</evidence>
<proteinExistence type="predicted"/>
<accession>A0A7K3WQE0</accession>
<comment type="caution">
    <text evidence="7">The sequence shown here is derived from an EMBL/GenBank/DDBJ whole genome shotgun (WGS) entry which is preliminary data.</text>
</comment>
<dbReference type="Proteomes" id="UP000486602">
    <property type="component" value="Unassembled WGS sequence"/>
</dbReference>
<gene>
    <name evidence="7" type="ORF">G3O08_10240</name>
</gene>
<keyword evidence="5 6" id="KW-0472">Membrane</keyword>
<evidence type="ECO:0000313" key="7">
    <source>
        <dbReference type="EMBL" id="NEN23879.1"/>
    </source>
</evidence>